<feature type="domain" description="Ig-like" evidence="4">
    <location>
        <begin position="89"/>
        <end position="174"/>
    </location>
</feature>
<dbReference type="FunFam" id="2.60.40.10:FF:000032">
    <property type="entry name" value="palladin isoform X1"/>
    <property type="match status" value="1"/>
</dbReference>
<dbReference type="AlphaFoldDB" id="M7BUR7"/>
<evidence type="ECO:0000256" key="2">
    <source>
        <dbReference type="ARBA" id="ARBA00023157"/>
    </source>
</evidence>
<dbReference type="InterPro" id="IPR050958">
    <property type="entry name" value="Cell_Adh-Cytoskel_Orgn"/>
</dbReference>
<proteinExistence type="predicted"/>
<dbReference type="GO" id="GO:0005886">
    <property type="term" value="C:plasma membrane"/>
    <property type="evidence" value="ECO:0007669"/>
    <property type="project" value="TreeGrafter"/>
</dbReference>
<reference evidence="7" key="1">
    <citation type="journal article" date="2013" name="Nat. Genet.">
        <title>The draft genomes of soft-shell turtle and green sea turtle yield insights into the development and evolution of the turtle-specific body plan.</title>
        <authorList>
            <person name="Wang Z."/>
            <person name="Pascual-Anaya J."/>
            <person name="Zadissa A."/>
            <person name="Li W."/>
            <person name="Niimura Y."/>
            <person name="Huang Z."/>
            <person name="Li C."/>
            <person name="White S."/>
            <person name="Xiong Z."/>
            <person name="Fang D."/>
            <person name="Wang B."/>
            <person name="Ming Y."/>
            <person name="Chen Y."/>
            <person name="Zheng Y."/>
            <person name="Kuraku S."/>
            <person name="Pignatelli M."/>
            <person name="Herrero J."/>
            <person name="Beal K."/>
            <person name="Nozawa M."/>
            <person name="Li Q."/>
            <person name="Wang J."/>
            <person name="Zhang H."/>
            <person name="Yu L."/>
            <person name="Shigenobu S."/>
            <person name="Wang J."/>
            <person name="Liu J."/>
            <person name="Flicek P."/>
            <person name="Searle S."/>
            <person name="Wang J."/>
            <person name="Kuratani S."/>
            <person name="Yin Y."/>
            <person name="Aken B."/>
            <person name="Zhang G."/>
            <person name="Irie N."/>
        </authorList>
    </citation>
    <scope>NUCLEOTIDE SEQUENCE [LARGE SCALE GENOMIC DNA]</scope>
</reference>
<dbReference type="GO" id="GO:0030424">
    <property type="term" value="C:axon"/>
    <property type="evidence" value="ECO:0007669"/>
    <property type="project" value="TreeGrafter"/>
</dbReference>
<evidence type="ECO:0000256" key="3">
    <source>
        <dbReference type="ARBA" id="ARBA00023319"/>
    </source>
</evidence>
<dbReference type="Proteomes" id="UP000031443">
    <property type="component" value="Unassembled WGS sequence"/>
</dbReference>
<dbReference type="SUPFAM" id="SSF48726">
    <property type="entry name" value="Immunoglobulin"/>
    <property type="match status" value="2"/>
</dbReference>
<dbReference type="PROSITE" id="PS50835">
    <property type="entry name" value="IG_LIKE"/>
    <property type="match status" value="2"/>
</dbReference>
<dbReference type="Pfam" id="PF07679">
    <property type="entry name" value="I-set"/>
    <property type="match status" value="2"/>
</dbReference>
<dbReference type="PANTHER" id="PTHR45080">
    <property type="entry name" value="CONTACTIN 5"/>
    <property type="match status" value="1"/>
</dbReference>
<dbReference type="InterPro" id="IPR003599">
    <property type="entry name" value="Ig_sub"/>
</dbReference>
<evidence type="ECO:0000313" key="6">
    <source>
        <dbReference type="EMBL" id="EMP39570.1"/>
    </source>
</evidence>
<dbReference type="InterPro" id="IPR013098">
    <property type="entry name" value="Ig_I-set"/>
</dbReference>
<evidence type="ECO:0000313" key="7">
    <source>
        <dbReference type="Proteomes" id="UP000031443"/>
    </source>
</evidence>
<feature type="domain" description="Ig-like" evidence="4">
    <location>
        <begin position="14"/>
        <end position="84"/>
    </location>
</feature>
<keyword evidence="3" id="KW-0393">Immunoglobulin domain</keyword>
<keyword evidence="7" id="KW-1185">Reference proteome</keyword>
<organism evidence="6 7">
    <name type="scientific">Chelonia mydas</name>
    <name type="common">Green sea-turtle</name>
    <name type="synonym">Chelonia agassizi</name>
    <dbReference type="NCBI Taxonomy" id="8469"/>
    <lineage>
        <taxon>Eukaryota</taxon>
        <taxon>Metazoa</taxon>
        <taxon>Chordata</taxon>
        <taxon>Craniata</taxon>
        <taxon>Vertebrata</taxon>
        <taxon>Euteleostomi</taxon>
        <taxon>Archelosauria</taxon>
        <taxon>Testudinata</taxon>
        <taxon>Testudines</taxon>
        <taxon>Cryptodira</taxon>
        <taxon>Durocryptodira</taxon>
        <taxon>Americhelydia</taxon>
        <taxon>Chelonioidea</taxon>
        <taxon>Cheloniidae</taxon>
        <taxon>Chelonia</taxon>
    </lineage>
</organism>
<dbReference type="PANTHER" id="PTHR45080:SF8">
    <property type="entry name" value="IG-LIKE DOMAIN-CONTAINING PROTEIN"/>
    <property type="match status" value="1"/>
</dbReference>
<feature type="domain" description="PLAC" evidence="5">
    <location>
        <begin position="185"/>
        <end position="224"/>
    </location>
</feature>
<dbReference type="GO" id="GO:0007156">
    <property type="term" value="P:homophilic cell adhesion via plasma membrane adhesion molecules"/>
    <property type="evidence" value="ECO:0007669"/>
    <property type="project" value="TreeGrafter"/>
</dbReference>
<dbReference type="STRING" id="8469.M7BUR7"/>
<gene>
    <name evidence="6" type="ORF">UY3_03166</name>
</gene>
<dbReference type="InterPro" id="IPR036179">
    <property type="entry name" value="Ig-like_dom_sf"/>
</dbReference>
<evidence type="ECO:0000259" key="4">
    <source>
        <dbReference type="PROSITE" id="PS50835"/>
    </source>
</evidence>
<dbReference type="Pfam" id="PF08686">
    <property type="entry name" value="PLAC"/>
    <property type="match status" value="1"/>
</dbReference>
<dbReference type="InterPro" id="IPR007110">
    <property type="entry name" value="Ig-like_dom"/>
</dbReference>
<dbReference type="SMART" id="SM00409">
    <property type="entry name" value="IG"/>
    <property type="match status" value="2"/>
</dbReference>
<keyword evidence="1" id="KW-0732">Signal</keyword>
<keyword evidence="2" id="KW-1015">Disulfide bond</keyword>
<dbReference type="GO" id="GO:0008046">
    <property type="term" value="F:axon guidance receptor activity"/>
    <property type="evidence" value="ECO:0007669"/>
    <property type="project" value="TreeGrafter"/>
</dbReference>
<dbReference type="GO" id="GO:0050808">
    <property type="term" value="P:synapse organization"/>
    <property type="evidence" value="ECO:0007669"/>
    <property type="project" value="TreeGrafter"/>
</dbReference>
<dbReference type="EMBL" id="KB516251">
    <property type="protein sequence ID" value="EMP39570.1"/>
    <property type="molecule type" value="Genomic_DNA"/>
</dbReference>
<evidence type="ECO:0000256" key="1">
    <source>
        <dbReference type="ARBA" id="ARBA00022729"/>
    </source>
</evidence>
<protein>
    <submittedName>
        <fullName evidence="6">Papilin</fullName>
    </submittedName>
</protein>
<dbReference type="SMART" id="SM00408">
    <property type="entry name" value="IGc2"/>
    <property type="match status" value="2"/>
</dbReference>
<accession>M7BUR7</accession>
<dbReference type="CDD" id="cd00096">
    <property type="entry name" value="Ig"/>
    <property type="match status" value="1"/>
</dbReference>
<dbReference type="InterPro" id="IPR013783">
    <property type="entry name" value="Ig-like_fold"/>
</dbReference>
<evidence type="ECO:0000259" key="5">
    <source>
        <dbReference type="PROSITE" id="PS50900"/>
    </source>
</evidence>
<dbReference type="InterPro" id="IPR010909">
    <property type="entry name" value="PLAC"/>
</dbReference>
<dbReference type="Gene3D" id="2.60.40.10">
    <property type="entry name" value="Immunoglobulins"/>
    <property type="match status" value="2"/>
</dbReference>
<name>M7BUR7_CHEMY</name>
<dbReference type="InterPro" id="IPR003598">
    <property type="entry name" value="Ig_sub2"/>
</dbReference>
<sequence length="234" mass="25532">MDKNEPSVVDANIGEQVRLPCRVEASPALTIEWQKDGQPVSSSRHRQQSDGALVISRVGSEDAGFFTCIASNGRDQDQRQIQLRTLGELRITGLLPSLTVLEGENAQLQCMVTGNNVNVRWSRNGVPMRADGHHIHLSQDGSLIINNAQAGDEGSYTCNAYRGSNSVSASTKVKVIKSRPEAVDLTTQCVDQPHLANCDLIIQAQLCTNEYYSSFCCASCSQYQPQDNPSHQQG</sequence>
<dbReference type="PROSITE" id="PS50900">
    <property type="entry name" value="PLAC"/>
    <property type="match status" value="1"/>
</dbReference>
<dbReference type="GO" id="GO:0043025">
    <property type="term" value="C:neuronal cell body"/>
    <property type="evidence" value="ECO:0007669"/>
    <property type="project" value="TreeGrafter"/>
</dbReference>